<dbReference type="PROSITE" id="PS00801">
    <property type="entry name" value="TRANSKETOLASE_1"/>
    <property type="match status" value="1"/>
</dbReference>
<dbReference type="EMBL" id="AY204448">
    <property type="protein sequence ID" value="AAO38415.1"/>
    <property type="molecule type" value="Genomic_DNA"/>
</dbReference>
<evidence type="ECO:0000256" key="6">
    <source>
        <dbReference type="ARBA" id="ARBA00022842"/>
    </source>
</evidence>
<evidence type="ECO:0000256" key="5">
    <source>
        <dbReference type="ARBA" id="ARBA00022723"/>
    </source>
</evidence>
<dbReference type="InterPro" id="IPR005477">
    <property type="entry name" value="Dxylulose-5-P_synthase"/>
</dbReference>
<name>Q7X186_9BACT</name>
<comment type="cofactor">
    <cofactor evidence="1">
        <name>Mg(2+)</name>
        <dbReference type="ChEBI" id="CHEBI:18420"/>
    </cofactor>
</comment>
<keyword evidence="7" id="KW-0786">Thiamine pyrophosphate</keyword>
<dbReference type="PANTHER" id="PTHR43322">
    <property type="entry name" value="1-D-DEOXYXYLULOSE 5-PHOSPHATE SYNTHASE-RELATED"/>
    <property type="match status" value="1"/>
</dbReference>
<keyword evidence="5" id="KW-0479">Metal-binding</keyword>
<dbReference type="PANTHER" id="PTHR43322:SF5">
    <property type="entry name" value="1-DEOXY-D-XYLULOSE-5-PHOSPHATE SYNTHASE, CHLOROPLASTIC"/>
    <property type="match status" value="1"/>
</dbReference>
<evidence type="ECO:0000256" key="3">
    <source>
        <dbReference type="ARBA" id="ARBA00011738"/>
    </source>
</evidence>
<organism evidence="9">
    <name type="scientific">Leptospirillum ferrooxidans</name>
    <dbReference type="NCBI Taxonomy" id="180"/>
    <lineage>
        <taxon>Bacteria</taxon>
        <taxon>Pseudomonadati</taxon>
        <taxon>Nitrospirota</taxon>
        <taxon>Nitrospiria</taxon>
        <taxon>Nitrospirales</taxon>
        <taxon>Nitrospiraceae</taxon>
        <taxon>Leptospirillum</taxon>
    </lineage>
</organism>
<dbReference type="SUPFAM" id="SSF52518">
    <property type="entry name" value="Thiamin diphosphate-binding fold (THDP-binding)"/>
    <property type="match status" value="1"/>
</dbReference>
<dbReference type="InterPro" id="IPR049557">
    <property type="entry name" value="Transketolase_CS"/>
</dbReference>
<dbReference type="Pfam" id="PF13292">
    <property type="entry name" value="DXP_synthase_N"/>
    <property type="match status" value="1"/>
</dbReference>
<comment type="subunit">
    <text evidence="3">Homodimer.</text>
</comment>
<evidence type="ECO:0000256" key="1">
    <source>
        <dbReference type="ARBA" id="ARBA00001946"/>
    </source>
</evidence>
<keyword evidence="4" id="KW-0808">Transferase</keyword>
<protein>
    <submittedName>
        <fullName evidence="9">Lfe206p2</fullName>
    </submittedName>
</protein>
<dbReference type="GO" id="GO:0016114">
    <property type="term" value="P:terpenoid biosynthetic process"/>
    <property type="evidence" value="ECO:0007669"/>
    <property type="project" value="InterPro"/>
</dbReference>
<reference evidence="9" key="1">
    <citation type="journal article" date="2003" name="Proc. Natl. Acad. Sci. U.S.A.">
        <title>Gene function analysis in environmental isolates: the nif regulon of the strict iron oxidizing bacterium Leptospirillum ferrooxidans.</title>
        <authorList>
            <person name="Parro V."/>
            <person name="Moreno-Paz M."/>
        </authorList>
    </citation>
    <scope>NUCLEOTIDE SEQUENCE</scope>
</reference>
<dbReference type="GO" id="GO:0008661">
    <property type="term" value="F:1-deoxy-D-xylulose-5-phosphate synthase activity"/>
    <property type="evidence" value="ECO:0007669"/>
    <property type="project" value="InterPro"/>
</dbReference>
<proteinExistence type="predicted"/>
<keyword evidence="6" id="KW-0460">Magnesium</keyword>
<evidence type="ECO:0000256" key="8">
    <source>
        <dbReference type="SAM" id="MobiDB-lite"/>
    </source>
</evidence>
<accession>Q7X186</accession>
<dbReference type="AlphaFoldDB" id="Q7X186"/>
<dbReference type="GO" id="GO:0019288">
    <property type="term" value="P:isopentenyl diphosphate biosynthetic process, methylerythritol 4-phosphate pathway"/>
    <property type="evidence" value="ECO:0007669"/>
    <property type="project" value="TreeGrafter"/>
</dbReference>
<sequence>MTDILKRIREPKDIKKLTMEEMGDLAQEIRLEMIQVISKIGGHFGGGLGVVELTIALHRVFDTDSGQGLSGMSDTRPTPTRC</sequence>
<evidence type="ECO:0000256" key="7">
    <source>
        <dbReference type="ARBA" id="ARBA00023052"/>
    </source>
</evidence>
<dbReference type="GO" id="GO:0046872">
    <property type="term" value="F:metal ion binding"/>
    <property type="evidence" value="ECO:0007669"/>
    <property type="project" value="UniProtKB-KW"/>
</dbReference>
<evidence type="ECO:0000313" key="9">
    <source>
        <dbReference type="EMBL" id="AAO38415.1"/>
    </source>
</evidence>
<dbReference type="InterPro" id="IPR029061">
    <property type="entry name" value="THDP-binding"/>
</dbReference>
<dbReference type="Gene3D" id="3.40.50.970">
    <property type="match status" value="1"/>
</dbReference>
<evidence type="ECO:0000256" key="4">
    <source>
        <dbReference type="ARBA" id="ARBA00022679"/>
    </source>
</evidence>
<feature type="region of interest" description="Disordered" evidence="8">
    <location>
        <begin position="63"/>
        <end position="82"/>
    </location>
</feature>
<comment type="cofactor">
    <cofactor evidence="2">
        <name>thiamine diphosphate</name>
        <dbReference type="ChEBI" id="CHEBI:58937"/>
    </cofactor>
</comment>
<feature type="compositionally biased region" description="Polar residues" evidence="8">
    <location>
        <begin position="64"/>
        <end position="82"/>
    </location>
</feature>
<evidence type="ECO:0000256" key="2">
    <source>
        <dbReference type="ARBA" id="ARBA00001964"/>
    </source>
</evidence>
<dbReference type="GO" id="GO:0005829">
    <property type="term" value="C:cytosol"/>
    <property type="evidence" value="ECO:0007669"/>
    <property type="project" value="TreeGrafter"/>
</dbReference>